<gene>
    <name evidence="2" type="ORF">SAMN06265355_13321</name>
</gene>
<keyword evidence="3" id="KW-1185">Reference proteome</keyword>
<organism evidence="2 3">
    <name type="scientific">Actinomadura mexicana</name>
    <dbReference type="NCBI Taxonomy" id="134959"/>
    <lineage>
        <taxon>Bacteria</taxon>
        <taxon>Bacillati</taxon>
        <taxon>Actinomycetota</taxon>
        <taxon>Actinomycetes</taxon>
        <taxon>Streptosporangiales</taxon>
        <taxon>Thermomonosporaceae</taxon>
        <taxon>Actinomadura</taxon>
    </lineage>
</organism>
<dbReference type="Pfam" id="PF12728">
    <property type="entry name" value="HTH_17"/>
    <property type="match status" value="1"/>
</dbReference>
<feature type="domain" description="Helix-turn-helix" evidence="1">
    <location>
        <begin position="10"/>
        <end position="62"/>
    </location>
</feature>
<evidence type="ECO:0000313" key="3">
    <source>
        <dbReference type="Proteomes" id="UP000198420"/>
    </source>
</evidence>
<dbReference type="Proteomes" id="UP000198420">
    <property type="component" value="Unassembled WGS sequence"/>
</dbReference>
<protein>
    <submittedName>
        <fullName evidence="2">Transcriptional regulator, AlpA family</fullName>
    </submittedName>
</protein>
<sequence>MKTAIRSKEMLTLPEVCAEIKVSRSTFYEWRAKGTAPKCYKIDNGEIRVSREDLDEWWSERRDVA</sequence>
<dbReference type="SUPFAM" id="SSF46955">
    <property type="entry name" value="Putative DNA-binding domain"/>
    <property type="match status" value="1"/>
</dbReference>
<name>A0A239HP54_9ACTN</name>
<accession>A0A239HP54</accession>
<dbReference type="EMBL" id="FZNP01000033">
    <property type="protein sequence ID" value="SNS83116.1"/>
    <property type="molecule type" value="Genomic_DNA"/>
</dbReference>
<dbReference type="InterPro" id="IPR041657">
    <property type="entry name" value="HTH_17"/>
</dbReference>
<reference evidence="3" key="1">
    <citation type="submission" date="2017-06" db="EMBL/GenBank/DDBJ databases">
        <authorList>
            <person name="Varghese N."/>
            <person name="Submissions S."/>
        </authorList>
    </citation>
    <scope>NUCLEOTIDE SEQUENCE [LARGE SCALE GENOMIC DNA]</scope>
    <source>
        <strain evidence="3">DSM 44485</strain>
    </source>
</reference>
<proteinExistence type="predicted"/>
<dbReference type="RefSeq" id="WP_245920308.1">
    <property type="nucleotide sequence ID" value="NZ_FZNP01000033.1"/>
</dbReference>
<evidence type="ECO:0000313" key="2">
    <source>
        <dbReference type="EMBL" id="SNS83116.1"/>
    </source>
</evidence>
<dbReference type="InterPro" id="IPR009061">
    <property type="entry name" value="DNA-bd_dom_put_sf"/>
</dbReference>
<evidence type="ECO:0000259" key="1">
    <source>
        <dbReference type="Pfam" id="PF12728"/>
    </source>
</evidence>
<dbReference type="AlphaFoldDB" id="A0A239HP54"/>